<organism evidence="1 2">
    <name type="scientific">Spirosoma endophyticum</name>
    <dbReference type="NCBI Taxonomy" id="662367"/>
    <lineage>
        <taxon>Bacteria</taxon>
        <taxon>Pseudomonadati</taxon>
        <taxon>Bacteroidota</taxon>
        <taxon>Cytophagia</taxon>
        <taxon>Cytophagales</taxon>
        <taxon>Cytophagaceae</taxon>
        <taxon>Spirosoma</taxon>
    </lineage>
</organism>
<dbReference type="EMBL" id="FOLQ01000005">
    <property type="protein sequence ID" value="SFD49674.1"/>
    <property type="molecule type" value="Genomic_DNA"/>
</dbReference>
<keyword evidence="2" id="KW-1185">Reference proteome</keyword>
<evidence type="ECO:0008006" key="3">
    <source>
        <dbReference type="Google" id="ProtNLM"/>
    </source>
</evidence>
<dbReference type="AlphaFoldDB" id="A0A1I1ST95"/>
<evidence type="ECO:0000313" key="1">
    <source>
        <dbReference type="EMBL" id="SFD49674.1"/>
    </source>
</evidence>
<dbReference type="Proteomes" id="UP000198598">
    <property type="component" value="Unassembled WGS sequence"/>
</dbReference>
<evidence type="ECO:0000313" key="2">
    <source>
        <dbReference type="Proteomes" id="UP000198598"/>
    </source>
</evidence>
<dbReference type="RefSeq" id="WP_093827672.1">
    <property type="nucleotide sequence ID" value="NZ_FOLQ01000005.1"/>
</dbReference>
<sequence>MSKTLKYTLIGEGFAEYQFIPAYMNWIIANYPQIRKKPLLIEQIVRTKIQIPITKNPSVSKVLQEAANLCVRSFADDKNPCDLFIAGIDLDEPDFTLERHDKRIQELKEKMGKVYKYYKKDIILYVPIQAIDCWIHYVQNNATANSLESTGKDEIKRKVYADKNPDRQRIEKVAREAGTKADFAKLAKQSRSFAHFHKQVIEFLDQYSHS</sequence>
<accession>A0A1I1ST95</accession>
<dbReference type="STRING" id="662367.SAMN05216167_105221"/>
<name>A0A1I1ST95_9BACT</name>
<proteinExistence type="predicted"/>
<dbReference type="OrthoDB" id="961953at2"/>
<gene>
    <name evidence="1" type="ORF">SAMN05216167_105221</name>
</gene>
<reference evidence="1 2" key="1">
    <citation type="submission" date="2016-10" db="EMBL/GenBank/DDBJ databases">
        <authorList>
            <person name="de Groot N.N."/>
        </authorList>
    </citation>
    <scope>NUCLEOTIDE SEQUENCE [LARGE SCALE GENOMIC DNA]</scope>
    <source>
        <strain evidence="1 2">DSM 26130</strain>
    </source>
</reference>
<protein>
    <recommendedName>
        <fullName evidence="3">RloB-like protein</fullName>
    </recommendedName>
</protein>